<comment type="caution">
    <text evidence="2">The sequence shown here is derived from an EMBL/GenBank/DDBJ whole genome shotgun (WGS) entry which is preliminary data.</text>
</comment>
<keyword evidence="3" id="KW-1185">Reference proteome</keyword>
<name>A0A8X6JGB5_TRICU</name>
<reference evidence="2" key="1">
    <citation type="submission" date="2020-07" db="EMBL/GenBank/DDBJ databases">
        <title>Multicomponent nature underlies the extraordinary mechanical properties of spider dragline silk.</title>
        <authorList>
            <person name="Kono N."/>
            <person name="Nakamura H."/>
            <person name="Mori M."/>
            <person name="Yoshida Y."/>
            <person name="Ohtoshi R."/>
            <person name="Malay A.D."/>
            <person name="Moran D.A.P."/>
            <person name="Tomita M."/>
            <person name="Numata K."/>
            <person name="Arakawa K."/>
        </authorList>
    </citation>
    <scope>NUCLEOTIDE SEQUENCE</scope>
</reference>
<feature type="compositionally biased region" description="Basic residues" evidence="1">
    <location>
        <begin position="76"/>
        <end position="87"/>
    </location>
</feature>
<evidence type="ECO:0000313" key="3">
    <source>
        <dbReference type="Proteomes" id="UP000887116"/>
    </source>
</evidence>
<dbReference type="AlphaFoldDB" id="A0A8X6JGB5"/>
<accession>A0A8X6JGB5</accession>
<gene>
    <name evidence="2" type="ORF">TNCT_432651</name>
</gene>
<organism evidence="2 3">
    <name type="scientific">Trichonephila clavata</name>
    <name type="common">Joro spider</name>
    <name type="synonym">Nephila clavata</name>
    <dbReference type="NCBI Taxonomy" id="2740835"/>
    <lineage>
        <taxon>Eukaryota</taxon>
        <taxon>Metazoa</taxon>
        <taxon>Ecdysozoa</taxon>
        <taxon>Arthropoda</taxon>
        <taxon>Chelicerata</taxon>
        <taxon>Arachnida</taxon>
        <taxon>Araneae</taxon>
        <taxon>Araneomorphae</taxon>
        <taxon>Entelegynae</taxon>
        <taxon>Araneoidea</taxon>
        <taxon>Nephilidae</taxon>
        <taxon>Trichonephila</taxon>
    </lineage>
</organism>
<feature type="region of interest" description="Disordered" evidence="1">
    <location>
        <begin position="74"/>
        <end position="149"/>
    </location>
</feature>
<proteinExistence type="predicted"/>
<dbReference type="OrthoDB" id="10437539at2759"/>
<feature type="compositionally biased region" description="Basic residues" evidence="1">
    <location>
        <begin position="96"/>
        <end position="115"/>
    </location>
</feature>
<sequence length="149" mass="17521">MMIETVGKNQKKYNILKALEQKPILSSLFMHTTEKNSIVDVNTTFLERKWKYYLKNSLNANIIDGASQYYKSLKQGSKRNGGKGRMRPAKDCPMRIGRRKKSQTKMRPNQRKRNTRRESRPPIRLRKLAPRRKKKKKDDKRRSGIGVAM</sequence>
<protein>
    <submittedName>
        <fullName evidence="2">Uncharacterized protein</fullName>
    </submittedName>
</protein>
<dbReference type="EMBL" id="BMAO01015948">
    <property type="protein sequence ID" value="GFR05346.1"/>
    <property type="molecule type" value="Genomic_DNA"/>
</dbReference>
<evidence type="ECO:0000256" key="1">
    <source>
        <dbReference type="SAM" id="MobiDB-lite"/>
    </source>
</evidence>
<evidence type="ECO:0000313" key="2">
    <source>
        <dbReference type="EMBL" id="GFR05346.1"/>
    </source>
</evidence>
<dbReference type="Proteomes" id="UP000887116">
    <property type="component" value="Unassembled WGS sequence"/>
</dbReference>
<feature type="compositionally biased region" description="Basic residues" evidence="1">
    <location>
        <begin position="123"/>
        <end position="139"/>
    </location>
</feature>